<evidence type="ECO:0000256" key="6">
    <source>
        <dbReference type="ARBA" id="ARBA00023143"/>
    </source>
</evidence>
<evidence type="ECO:0000256" key="2">
    <source>
        <dbReference type="ARBA" id="ARBA00004613"/>
    </source>
</evidence>
<dbReference type="InterPro" id="IPR001444">
    <property type="entry name" value="Flag_bb_rod_N"/>
</dbReference>
<dbReference type="NCBIfam" id="TIGR02492">
    <property type="entry name" value="flgK_ends"/>
    <property type="match status" value="1"/>
</dbReference>
<keyword evidence="7" id="KW-0175">Coiled coil</keyword>
<evidence type="ECO:0000259" key="11">
    <source>
        <dbReference type="Pfam" id="PF22638"/>
    </source>
</evidence>
<keyword evidence="12" id="KW-0969">Cilium</keyword>
<keyword evidence="12" id="KW-0282">Flagellum</keyword>
<feature type="domain" description="Flagellar hook-associated protein 1 D2-like" evidence="10">
    <location>
        <begin position="333"/>
        <end position="410"/>
    </location>
</feature>
<feature type="coiled-coil region" evidence="7">
    <location>
        <begin position="137"/>
        <end position="182"/>
    </location>
</feature>
<reference evidence="12 13" key="1">
    <citation type="submission" date="2024-03" db="EMBL/GenBank/DDBJ databases">
        <title>Novel species of the genus Variovorax.</title>
        <authorList>
            <person name="Liu Q."/>
            <person name="Xin Y.-H."/>
        </authorList>
    </citation>
    <scope>NUCLEOTIDE SEQUENCE [LARGE SCALE GENOMIC DNA]</scope>
    <source>
        <strain evidence="12 13">KACC 18501</strain>
    </source>
</reference>
<dbReference type="EMBL" id="JBBKZV010000031">
    <property type="protein sequence ID" value="MEJ8826262.1"/>
    <property type="molecule type" value="Genomic_DNA"/>
</dbReference>
<dbReference type="PRINTS" id="PR01005">
    <property type="entry name" value="FLGHOOKAP1"/>
</dbReference>
<dbReference type="RefSeq" id="WP_340367300.1">
    <property type="nucleotide sequence ID" value="NZ_JBBKZV010000031.1"/>
</dbReference>
<dbReference type="PROSITE" id="PS00588">
    <property type="entry name" value="FLAGELLA_BB_ROD"/>
    <property type="match status" value="1"/>
</dbReference>
<dbReference type="PANTHER" id="PTHR30033">
    <property type="entry name" value="FLAGELLAR HOOK-ASSOCIATED PROTEIN 1"/>
    <property type="match status" value="1"/>
</dbReference>
<feature type="domain" description="Flagellar basal-body/hook protein C-terminal" evidence="9">
    <location>
        <begin position="586"/>
        <end position="625"/>
    </location>
</feature>
<organism evidence="12 13">
    <name type="scientific">Variovorax humicola</name>
    <dbReference type="NCBI Taxonomy" id="1769758"/>
    <lineage>
        <taxon>Bacteria</taxon>
        <taxon>Pseudomonadati</taxon>
        <taxon>Pseudomonadota</taxon>
        <taxon>Betaproteobacteria</taxon>
        <taxon>Burkholderiales</taxon>
        <taxon>Comamonadaceae</taxon>
        <taxon>Variovorax</taxon>
    </lineage>
</organism>
<evidence type="ECO:0000256" key="3">
    <source>
        <dbReference type="ARBA" id="ARBA00009677"/>
    </source>
</evidence>
<evidence type="ECO:0000313" key="12">
    <source>
        <dbReference type="EMBL" id="MEJ8826262.1"/>
    </source>
</evidence>
<name>A0ABU8W889_9BURK</name>
<feature type="domain" description="Flagellar hook-associated protein FlgK helical" evidence="11">
    <location>
        <begin position="92"/>
        <end position="322"/>
    </location>
</feature>
<evidence type="ECO:0000259" key="10">
    <source>
        <dbReference type="Pfam" id="PF21158"/>
    </source>
</evidence>
<keyword evidence="13" id="KW-1185">Reference proteome</keyword>
<dbReference type="Pfam" id="PF21158">
    <property type="entry name" value="flgK_1st_1"/>
    <property type="match status" value="1"/>
</dbReference>
<dbReference type="PANTHER" id="PTHR30033:SF1">
    <property type="entry name" value="FLAGELLAR HOOK-ASSOCIATED PROTEIN 1"/>
    <property type="match status" value="1"/>
</dbReference>
<dbReference type="Proteomes" id="UP001363010">
    <property type="component" value="Unassembled WGS sequence"/>
</dbReference>
<sequence>MSSLLNVGARALLANQIALQTTGNNIANASTAGYSRQSVVMSQVPGQYTGSGYIGKGVEVSTVVRAHSDFLTTQAASAQSVSAMDSTRADQLSSLEDIFTGGTTGLGASITDMLNSLSDVAGTPTDLTARNVVLTRADELAARFNDAQTRLDDLQSGVTSQLKDAVKSINSLASRIATLNQQIARSTGNGQSPNDLLDQRDQALRDLNQQVQTTIVAADDGSLSVFIGSQALVLGSTAAPVALGTDDTGATNLTVTRGTLSTPVEGETLGGGKVAGLLRFQNSDLADARDLLGRMAVTITSTVNAQHRLGVDLDGKPGGNFFQPIAIPDALAASGNTGSAAVGASVTDPSRLAASSYQLLFGAGGSLQVTRMSDGQVTNFAGPLPVQVDGLAIAVGTGTAIAGDSFTLKPYAAAAGQVASALTSPRALAAASPVEARAGTANGGNVTVSSLVPKAADPNQTATVTLTFTAAGTFDVAGAGTGNPAGVAFAAGQPISFNGWNLTLQGTPKPGDTITVQATTPAYSNLNSGNATALLNLRDAAVFDGAPLSDGYASLMAQVGVRAQSAQYAAGISDSIASNLETSRTSVSGVNLDEEAAKLLQYQQAYQASAKMIQIAQNIFDSMLQSMS</sequence>
<dbReference type="Pfam" id="PF06429">
    <property type="entry name" value="Flg_bbr_C"/>
    <property type="match status" value="1"/>
</dbReference>
<gene>
    <name evidence="12" type="primary">flgK</name>
    <name evidence="12" type="ORF">WKW80_30285</name>
</gene>
<evidence type="ECO:0000256" key="5">
    <source>
        <dbReference type="ARBA" id="ARBA00022525"/>
    </source>
</evidence>
<dbReference type="Pfam" id="PF00460">
    <property type="entry name" value="Flg_bb_rod"/>
    <property type="match status" value="1"/>
</dbReference>
<evidence type="ECO:0000256" key="1">
    <source>
        <dbReference type="ARBA" id="ARBA00004365"/>
    </source>
</evidence>
<dbReference type="InterPro" id="IPR053927">
    <property type="entry name" value="FlgK_helical"/>
</dbReference>
<evidence type="ECO:0000256" key="4">
    <source>
        <dbReference type="ARBA" id="ARBA00016244"/>
    </source>
</evidence>
<evidence type="ECO:0000259" key="8">
    <source>
        <dbReference type="Pfam" id="PF00460"/>
    </source>
</evidence>
<comment type="similarity">
    <text evidence="3">Belongs to the flagella basal body rod proteins family.</text>
</comment>
<dbReference type="InterPro" id="IPR010930">
    <property type="entry name" value="Flg_bb/hook_C_dom"/>
</dbReference>
<dbReference type="SUPFAM" id="SSF64518">
    <property type="entry name" value="Phase 1 flagellin"/>
    <property type="match status" value="1"/>
</dbReference>
<evidence type="ECO:0000256" key="7">
    <source>
        <dbReference type="SAM" id="Coils"/>
    </source>
</evidence>
<evidence type="ECO:0000313" key="13">
    <source>
        <dbReference type="Proteomes" id="UP001363010"/>
    </source>
</evidence>
<comment type="caution">
    <text evidence="12">The sequence shown here is derived from an EMBL/GenBank/DDBJ whole genome shotgun (WGS) entry which is preliminary data.</text>
</comment>
<proteinExistence type="inferred from homology"/>
<keyword evidence="5" id="KW-0964">Secreted</keyword>
<accession>A0ABU8W889</accession>
<dbReference type="InterPro" id="IPR019776">
    <property type="entry name" value="Flagellar_basal_body_rod_CS"/>
</dbReference>
<dbReference type="Pfam" id="PF22638">
    <property type="entry name" value="FlgK_D1"/>
    <property type="match status" value="1"/>
</dbReference>
<keyword evidence="6" id="KW-0975">Bacterial flagellum</keyword>
<evidence type="ECO:0000259" key="9">
    <source>
        <dbReference type="Pfam" id="PF06429"/>
    </source>
</evidence>
<dbReference type="InterPro" id="IPR049119">
    <property type="entry name" value="FlgK_D2-like"/>
</dbReference>
<protein>
    <recommendedName>
        <fullName evidence="4">Flagellar hook-associated protein 1</fullName>
    </recommendedName>
</protein>
<dbReference type="InterPro" id="IPR002371">
    <property type="entry name" value="FlgK"/>
</dbReference>
<comment type="subcellular location">
    <subcellularLocation>
        <location evidence="1">Bacterial flagellum</location>
    </subcellularLocation>
    <subcellularLocation>
        <location evidence="2">Secreted</location>
    </subcellularLocation>
</comment>
<feature type="domain" description="Flagellar basal body rod protein N-terminal" evidence="8">
    <location>
        <begin position="5"/>
        <end position="34"/>
    </location>
</feature>
<keyword evidence="12" id="KW-0966">Cell projection</keyword>